<sequence length="604" mass="64580">MSRIIRMAALSVLSLSFAAPPVAVPTVALAKPLDGEATPAACRPLGFELAPPPPPAFVATPPPPPPVSVPPTRKADRVPYGAPPPPPPPPPPPAPPAPPPPAAMTGNVVVTGSRVSAIMPAPAPAPADTERYPDATPNPVKRTRDQPVSTFSIDVDTASYSNVKRFIDEGRAPPKDAVRVEELINAFDYDYARPTSQSRPFAITTAVAASPWADGRQIVHIGLQGYELPAGEQRPLNLTFLVDVSGSMRSPDKLDLAKKAMNLAIDRLRPQDTLAVTYYAEGAGTTLQPTKGDEKLKMRCAVASLKASGGTAGATGMTNAYDQAQANFARDKVNRILMFTDGDFNVGVTDNKRLEDYVADKRGTGIYLSVYGFGRGNYQDARMQTIAQAGNGVAAYVGDLRDARRLFGPAFDKGAFPIADDVKIQVEFNPARVAEWRLIGYETRLLNEEDFNNDQVDAGEVGSGASVTALYEITPVGGPTQIPDRRYPDNRIGVGGGDPNGEIGFIQVRYKQPGQSRSDLIQQPLTNRAGGPVSAQPPEATRWAIAVAGFGQKLRGDPWMTADYGWDRIIDQAQGARGEDPYGDRAEFVQLVRAAQGLPPMRTP</sequence>
<protein>
    <submittedName>
        <fullName evidence="4">Mg-chelatase subunit ChlD</fullName>
    </submittedName>
</protein>
<dbReference type="SMART" id="SM00327">
    <property type="entry name" value="VWA"/>
    <property type="match status" value="1"/>
</dbReference>
<evidence type="ECO:0000259" key="3">
    <source>
        <dbReference type="PROSITE" id="PS50234"/>
    </source>
</evidence>
<feature type="compositionally biased region" description="Pro residues" evidence="1">
    <location>
        <begin position="53"/>
        <end position="69"/>
    </location>
</feature>
<dbReference type="InterPro" id="IPR022156">
    <property type="entry name" value="Uncharacterised_YfbK_N"/>
</dbReference>
<dbReference type="PANTHER" id="PTHR10579:SF43">
    <property type="entry name" value="ZINC FINGER (C3HC4-TYPE RING FINGER) FAMILY PROTEIN"/>
    <property type="match status" value="1"/>
</dbReference>
<dbReference type="SUPFAM" id="SSF53300">
    <property type="entry name" value="vWA-like"/>
    <property type="match status" value="1"/>
</dbReference>
<dbReference type="InterPro" id="IPR036465">
    <property type="entry name" value="vWFA_dom_sf"/>
</dbReference>
<dbReference type="Pfam" id="PF12034">
    <property type="entry name" value="YfbK_C"/>
    <property type="match status" value="1"/>
</dbReference>
<dbReference type="InterPro" id="IPR051266">
    <property type="entry name" value="CLCR"/>
</dbReference>
<evidence type="ECO:0000256" key="1">
    <source>
        <dbReference type="SAM" id="MobiDB-lite"/>
    </source>
</evidence>
<feature type="compositionally biased region" description="Pro residues" evidence="1">
    <location>
        <begin position="81"/>
        <end position="102"/>
    </location>
</feature>
<evidence type="ECO:0000313" key="5">
    <source>
        <dbReference type="Proteomes" id="UP000251186"/>
    </source>
</evidence>
<dbReference type="AlphaFoldDB" id="A0A2X1BH44"/>
<dbReference type="SUPFAM" id="SSF101447">
    <property type="entry name" value="Formin homology 2 domain (FH2 domain)"/>
    <property type="match status" value="1"/>
</dbReference>
<proteinExistence type="predicted"/>
<feature type="region of interest" description="Disordered" evidence="1">
    <location>
        <begin position="119"/>
        <end position="145"/>
    </location>
</feature>
<keyword evidence="2" id="KW-0732">Signal</keyword>
<feature type="signal peptide" evidence="2">
    <location>
        <begin position="1"/>
        <end position="30"/>
    </location>
</feature>
<dbReference type="Pfam" id="PF12450">
    <property type="entry name" value="vWF_A"/>
    <property type="match status" value="1"/>
</dbReference>
<name>A0A2X1BH44_BREVE</name>
<reference evidence="4 5" key="1">
    <citation type="submission" date="2018-06" db="EMBL/GenBank/DDBJ databases">
        <authorList>
            <consortium name="Pathogen Informatics"/>
            <person name="Doyle S."/>
        </authorList>
    </citation>
    <scope>NUCLEOTIDE SEQUENCE [LARGE SCALE GENOMIC DNA]</scope>
    <source>
        <strain evidence="4 5">NCTC11166</strain>
    </source>
</reference>
<dbReference type="Pfam" id="PF13519">
    <property type="entry name" value="VWA_2"/>
    <property type="match status" value="1"/>
</dbReference>
<gene>
    <name evidence="4" type="ORF">NCTC11166_03120</name>
</gene>
<organism evidence="4 5">
    <name type="scientific">Brevundimonas vesicularis</name>
    <name type="common">Pseudomonas vesicularis</name>
    <dbReference type="NCBI Taxonomy" id="41276"/>
    <lineage>
        <taxon>Bacteria</taxon>
        <taxon>Pseudomonadati</taxon>
        <taxon>Pseudomonadota</taxon>
        <taxon>Alphaproteobacteria</taxon>
        <taxon>Caulobacterales</taxon>
        <taxon>Caulobacteraceae</taxon>
        <taxon>Brevundimonas</taxon>
    </lineage>
</organism>
<dbReference type="Proteomes" id="UP000251186">
    <property type="component" value="Unassembled WGS sequence"/>
</dbReference>
<evidence type="ECO:0000313" key="4">
    <source>
        <dbReference type="EMBL" id="SPU55718.1"/>
    </source>
</evidence>
<dbReference type="InterPro" id="IPR002035">
    <property type="entry name" value="VWF_A"/>
</dbReference>
<dbReference type="Gene3D" id="3.40.50.410">
    <property type="entry name" value="von Willebrand factor, type A domain"/>
    <property type="match status" value="1"/>
</dbReference>
<evidence type="ECO:0000256" key="2">
    <source>
        <dbReference type="SAM" id="SignalP"/>
    </source>
</evidence>
<accession>A0A2X1BH44</accession>
<dbReference type="RefSeq" id="WP_220116738.1">
    <property type="nucleotide sequence ID" value="NZ_UAQP01000014.1"/>
</dbReference>
<feature type="region of interest" description="Disordered" evidence="1">
    <location>
        <begin position="53"/>
        <end position="107"/>
    </location>
</feature>
<dbReference type="EMBL" id="UAQP01000014">
    <property type="protein sequence ID" value="SPU55718.1"/>
    <property type="molecule type" value="Genomic_DNA"/>
</dbReference>
<dbReference type="PROSITE" id="PS50234">
    <property type="entry name" value="VWFA"/>
    <property type="match status" value="1"/>
</dbReference>
<dbReference type="InterPro" id="IPR021908">
    <property type="entry name" value="YfbK_C"/>
</dbReference>
<feature type="domain" description="VWFA" evidence="3">
    <location>
        <begin position="237"/>
        <end position="422"/>
    </location>
</feature>
<dbReference type="PANTHER" id="PTHR10579">
    <property type="entry name" value="CALCIUM-ACTIVATED CHLORIDE CHANNEL REGULATOR"/>
    <property type="match status" value="1"/>
</dbReference>
<feature type="chain" id="PRO_5015872509" evidence="2">
    <location>
        <begin position="31"/>
        <end position="604"/>
    </location>
</feature>